<dbReference type="GeneID" id="66989182"/>
<dbReference type="EMBL" id="BBXM02000001">
    <property type="protein sequence ID" value="GIC85866.1"/>
    <property type="molecule type" value="Genomic_DNA"/>
</dbReference>
<proteinExistence type="predicted"/>
<organism evidence="3 4">
    <name type="scientific">Aspergillus udagawae</name>
    <dbReference type="NCBI Taxonomy" id="91492"/>
    <lineage>
        <taxon>Eukaryota</taxon>
        <taxon>Fungi</taxon>
        <taxon>Dikarya</taxon>
        <taxon>Ascomycota</taxon>
        <taxon>Pezizomycotina</taxon>
        <taxon>Eurotiomycetes</taxon>
        <taxon>Eurotiomycetidae</taxon>
        <taxon>Eurotiales</taxon>
        <taxon>Aspergillaceae</taxon>
        <taxon>Aspergillus</taxon>
        <taxon>Aspergillus subgen. Fumigati</taxon>
    </lineage>
</organism>
<reference evidence="3" key="1">
    <citation type="journal article" date="2015" name="Genome Announc.">
        <title>Draft Genome Sequence of the Pathogenic Filamentous Fungus Aspergillus udagawae Strain IFM 46973T.</title>
        <authorList>
            <person name="Kusuya Y."/>
            <person name="Takahashi-Nakaguchi A."/>
            <person name="Takahashi H."/>
            <person name="Yaguchi T."/>
        </authorList>
    </citation>
    <scope>NUCLEOTIDE SEQUENCE</scope>
    <source>
        <strain evidence="3">IFM 46973</strain>
    </source>
</reference>
<protein>
    <submittedName>
        <fullName evidence="3">Uncharacterized protein</fullName>
    </submittedName>
</protein>
<reference evidence="3" key="2">
    <citation type="submission" date="2021-01" db="EMBL/GenBank/DDBJ databases">
        <title>Pan-genome distribution and transcriptional activeness of fungal secondary metabolism genes in Aspergillus section Fumigati.</title>
        <authorList>
            <person name="Takahashi H."/>
            <person name="Umemura M."/>
            <person name="Ninomiya A."/>
            <person name="Kusuya Y."/>
            <person name="Urayama S."/>
            <person name="Shimizu M."/>
            <person name="Watanabe A."/>
            <person name="Kamei K."/>
            <person name="Yaguchi T."/>
            <person name="Hagiwara D."/>
        </authorList>
    </citation>
    <scope>NUCLEOTIDE SEQUENCE</scope>
    <source>
        <strain evidence="3">IFM 46973</strain>
    </source>
</reference>
<dbReference type="AlphaFoldDB" id="A0A8E0QMS3"/>
<sequence>MSVKLIWEPRANCPQKRLIVWLQRGFEDDHRFSSYIVVQKIDDEILESHHREFKRSQLIKFLCNIIVLCVGGGYTAQVIGVAGMHYPTQLSLFGITLVMTAARVRLRPMPQPLSTMKTHKDHEMDWLAVVQLREPDALEKRNDHYRAPTWTVHGGWRWPYFLKDKSNAREHSPEKPSALTNELMHLRLRIGEVCNWNCQATQRSNSTVRAIEIVANTLSKALMNGVSEIGWHIPVDAGNGKRTEYLPMSIVKNEHEGSWQLKHDSNAEFITSAISLWLFYDKETKSPVEPIERSIHFLGPRCIKDGLDNFWDPKSIGQFNRVRYVKKNENRKRETLDGKPENLMVKRNLIIGFQDRFKLPPPSFYYDAYRATVQPDVKALDCYEYFLVKLGTYSIATPDKQKDEESKDEDFVPAIVETVDLPTLYARHIFSAFLWAFSQKTCIDLFKCLKLAESDWGDKQEGIPQEDTTDRKQKDATPVTREDMTRLADHICVTGLCELQEEALLMMLPPLIYEKKREKSSGT</sequence>
<evidence type="ECO:0000313" key="4">
    <source>
        <dbReference type="Proteomes" id="UP000036893"/>
    </source>
</evidence>
<dbReference type="RefSeq" id="XP_043143132.1">
    <property type="nucleotide sequence ID" value="XM_043287197.1"/>
</dbReference>
<feature type="compositionally biased region" description="Basic and acidic residues" evidence="1">
    <location>
        <begin position="468"/>
        <end position="480"/>
    </location>
</feature>
<accession>A0A8E0QMS3</accession>
<dbReference type="Proteomes" id="UP000036893">
    <property type="component" value="Unassembled WGS sequence"/>
</dbReference>
<name>A0A8E0QMS3_9EURO</name>
<feature type="region of interest" description="Disordered" evidence="1">
    <location>
        <begin position="459"/>
        <end position="480"/>
    </location>
</feature>
<feature type="transmembrane region" description="Helical" evidence="2">
    <location>
        <begin position="61"/>
        <end position="82"/>
    </location>
</feature>
<evidence type="ECO:0000256" key="2">
    <source>
        <dbReference type="SAM" id="Phobius"/>
    </source>
</evidence>
<comment type="caution">
    <text evidence="3">The sequence shown here is derived from an EMBL/GenBank/DDBJ whole genome shotgun (WGS) entry which is preliminary data.</text>
</comment>
<gene>
    <name evidence="3" type="ORF">Aud_001706</name>
</gene>
<keyword evidence="2" id="KW-0812">Transmembrane</keyword>
<evidence type="ECO:0000256" key="1">
    <source>
        <dbReference type="SAM" id="MobiDB-lite"/>
    </source>
</evidence>
<keyword evidence="2" id="KW-1133">Transmembrane helix</keyword>
<evidence type="ECO:0000313" key="3">
    <source>
        <dbReference type="EMBL" id="GIC85866.1"/>
    </source>
</evidence>
<keyword evidence="2" id="KW-0472">Membrane</keyword>